<dbReference type="PANTHER" id="PTHR39431:SF1">
    <property type="entry name" value="FRPA_C-RELATED PROTEIN"/>
    <property type="match status" value="1"/>
</dbReference>
<keyword evidence="1 2" id="KW-0732">Signal</keyword>
<sequence length="621" mass="64154">MKTILLSLIFLFTAVNAFSAVRTWDGGGADGNWTTAANWVGDVAPVAGDDLVFPATAAQFVTNNNFFFFTVFNSLTFQGGNYTVGGNPMTLRGLNVNGGTQAINTAVSINTPQTFNAAAGSTVTLAILSVGSQPLTLNGDGNFGIGVISGSGAITKNGLGAALIASASGFSGAITLNNGIFAVDANIPNSPVNINGGIIGGGEFGFSGFGGTGTVGATTVTAGVISAGTLTSPTGILNINNGLTFTANGAYACKISGPAPGAGGHDQLNVTGTVTLNNARLVPLPFGTFRPAIGDSFTILRNDGTDPINGIFLNAPENGIFGGALNTAFRITYQGGDGNDIVITRVNRAQFDFDGDGKADVSVFRPSSGIWYLNQSTAGFRAVQFGAAGDKIVPADYDGDNKTDVAVFRPSNGTWYYLRSSDNTFTGVNFGTTGDVPVPNDFDGDGRADFAVFRPSNGTWYQLRSIANQQFAQTFGQNGDAPLVGDFDGDGLGDLGVFRGGNWFLYESASNSFRAVNFGFATDKPAPADYDGDGKTDVAVFRQSNGTWYLQTSANNAVSAIQFGTTEDLPVAADYDGDGKADVAVFRPSTGVWYLNRSTAGFTGIAFGQSGDKPIPNAFIP</sequence>
<feature type="chain" id="PRO_5027120124" evidence="2">
    <location>
        <begin position="20"/>
        <end position="621"/>
    </location>
</feature>
<proteinExistence type="predicted"/>
<dbReference type="InterPro" id="IPR028994">
    <property type="entry name" value="Integrin_alpha_N"/>
</dbReference>
<evidence type="ECO:0000256" key="1">
    <source>
        <dbReference type="ARBA" id="ARBA00022729"/>
    </source>
</evidence>
<accession>A0A6J4NBY1</accession>
<dbReference type="SUPFAM" id="SSF69318">
    <property type="entry name" value="Integrin alpha N-terminal domain"/>
    <property type="match status" value="1"/>
</dbReference>
<evidence type="ECO:0000313" key="3">
    <source>
        <dbReference type="EMBL" id="CAA9378536.1"/>
    </source>
</evidence>
<organism evidence="3">
    <name type="scientific">uncultured Pyrinomonadaceae bacterium</name>
    <dbReference type="NCBI Taxonomy" id="2283094"/>
    <lineage>
        <taxon>Bacteria</taxon>
        <taxon>Pseudomonadati</taxon>
        <taxon>Acidobacteriota</taxon>
        <taxon>Blastocatellia</taxon>
        <taxon>Blastocatellales</taxon>
        <taxon>Pyrinomonadaceae</taxon>
        <taxon>environmental samples</taxon>
    </lineage>
</organism>
<dbReference type="AlphaFoldDB" id="A0A6J4NBY1"/>
<gene>
    <name evidence="3" type="ORF">AVDCRST_MAG74-179</name>
</gene>
<reference evidence="3" key="1">
    <citation type="submission" date="2020-02" db="EMBL/GenBank/DDBJ databases">
        <authorList>
            <person name="Meier V. D."/>
        </authorList>
    </citation>
    <scope>NUCLEOTIDE SEQUENCE</scope>
    <source>
        <strain evidence="3">AVDCRST_MAG74</strain>
    </source>
</reference>
<dbReference type="InterPro" id="IPR013517">
    <property type="entry name" value="FG-GAP"/>
</dbReference>
<name>A0A6J4NBY1_9BACT</name>
<feature type="signal peptide" evidence="2">
    <location>
        <begin position="1"/>
        <end position="19"/>
    </location>
</feature>
<dbReference type="Pfam" id="PF13517">
    <property type="entry name" value="FG-GAP_3"/>
    <property type="match status" value="3"/>
</dbReference>
<evidence type="ECO:0000256" key="2">
    <source>
        <dbReference type="SAM" id="SignalP"/>
    </source>
</evidence>
<dbReference type="EMBL" id="CADCUR010000015">
    <property type="protein sequence ID" value="CAA9378536.1"/>
    <property type="molecule type" value="Genomic_DNA"/>
</dbReference>
<protein>
    <submittedName>
        <fullName evidence="3">Multicopper oxidase</fullName>
    </submittedName>
</protein>
<dbReference type="PANTHER" id="PTHR39431">
    <property type="entry name" value="FRPA/C-RELATED PROTEIN"/>
    <property type="match status" value="1"/>
</dbReference>